<evidence type="ECO:0000256" key="1">
    <source>
        <dbReference type="ARBA" id="ARBA00008061"/>
    </source>
</evidence>
<organism evidence="4 5">
    <name type="scientific">Actinocatenispora thailandica</name>
    <dbReference type="NCBI Taxonomy" id="227318"/>
    <lineage>
        <taxon>Bacteria</taxon>
        <taxon>Bacillati</taxon>
        <taxon>Actinomycetota</taxon>
        <taxon>Actinomycetes</taxon>
        <taxon>Micromonosporales</taxon>
        <taxon>Micromonosporaceae</taxon>
        <taxon>Actinocatenispora</taxon>
    </lineage>
</organism>
<dbReference type="RefSeq" id="WP_239157353.1">
    <property type="nucleotide sequence ID" value="NZ_AP023355.1"/>
</dbReference>
<protein>
    <submittedName>
        <fullName evidence="4">Alpha-amylase</fullName>
    </submittedName>
</protein>
<dbReference type="EMBL" id="AP023355">
    <property type="protein sequence ID" value="BCJ33524.1"/>
    <property type="molecule type" value="Genomic_DNA"/>
</dbReference>
<feature type="region of interest" description="Disordered" evidence="2">
    <location>
        <begin position="410"/>
        <end position="433"/>
    </location>
</feature>
<evidence type="ECO:0000256" key="2">
    <source>
        <dbReference type="SAM" id="MobiDB-lite"/>
    </source>
</evidence>
<dbReference type="GO" id="GO:0009313">
    <property type="term" value="P:oligosaccharide catabolic process"/>
    <property type="evidence" value="ECO:0007669"/>
    <property type="project" value="TreeGrafter"/>
</dbReference>
<dbReference type="SMART" id="SM00642">
    <property type="entry name" value="Aamy"/>
    <property type="match status" value="1"/>
</dbReference>
<dbReference type="Proteomes" id="UP000611640">
    <property type="component" value="Chromosome"/>
</dbReference>
<sequence>MDGPVPGWLADTVLYQLYPQSFADGNGDGIGDLAGIVDHLDHLAWLGVDTVWITPCFVSPFRDAGYDVADHFTIAPRYGGNDDLAALVDAARGHGIRVLLDLVVGHTSDRHPWFRAAIDDPDDHRYIWADRSEPPPGFVASPGTRPGGYLPNFFDFQPKLNFGYGRANPAEPWRQPVDAPAPRANRAAVREIMDFWLGRGVAGFRVDMASWMVRDDPEWVETARLWQEIRGWLDATHPDAVLMSEWGDPRIAVPAGFHADFFLHVGGDGNGRPLRSLWDTGDGVRRDDWGRLDCYFDPDGRGSPAAFLAAWREAVDAIGDAGFVALPTANHDFDRLCCGRRTAEQLPAAFCFLLTWPTLPAIYYGDEIGMRYLPDLPDVEGSVTVPGYNRAGSRTPMQWSGGPGAGFSTAPPNRLYLPPDPDPRRPTVAAQRADPGSLLHVVRRLIELRRHTPQLGARGSVRVLHAGYPLVYLRGDRFLVVVNPRRAPARIGLPRPVRGTPVLGGGVRLADGGTGAPAGGRPASSGPGGDAAPNGGGPGGAGGRPGGDRVLADGFGYAVLLLDEPYPPA</sequence>
<dbReference type="InterPro" id="IPR006047">
    <property type="entry name" value="GH13_cat_dom"/>
</dbReference>
<evidence type="ECO:0000313" key="4">
    <source>
        <dbReference type="EMBL" id="BCJ33524.1"/>
    </source>
</evidence>
<evidence type="ECO:0000259" key="3">
    <source>
        <dbReference type="SMART" id="SM00642"/>
    </source>
</evidence>
<dbReference type="InterPro" id="IPR017853">
    <property type="entry name" value="GH"/>
</dbReference>
<dbReference type="AlphaFoldDB" id="A0A7R7DKP4"/>
<dbReference type="GO" id="GO:0004556">
    <property type="term" value="F:alpha-amylase activity"/>
    <property type="evidence" value="ECO:0007669"/>
    <property type="project" value="TreeGrafter"/>
</dbReference>
<reference evidence="4 5" key="1">
    <citation type="submission" date="2020-08" db="EMBL/GenBank/DDBJ databases">
        <title>Whole genome shotgun sequence of Actinocatenispora thailandica NBRC 105041.</title>
        <authorList>
            <person name="Komaki H."/>
            <person name="Tamura T."/>
        </authorList>
    </citation>
    <scope>NUCLEOTIDE SEQUENCE [LARGE SCALE GENOMIC DNA]</scope>
    <source>
        <strain evidence="4 5">NBRC 105041</strain>
    </source>
</reference>
<keyword evidence="5" id="KW-1185">Reference proteome</keyword>
<dbReference type="InterPro" id="IPR045857">
    <property type="entry name" value="O16G_dom_2"/>
</dbReference>
<feature type="compositionally biased region" description="Gly residues" evidence="2">
    <location>
        <begin position="526"/>
        <end position="545"/>
    </location>
</feature>
<dbReference type="PANTHER" id="PTHR10357:SF179">
    <property type="entry name" value="NEUTRAL AND BASIC AMINO ACID TRANSPORT PROTEIN RBAT"/>
    <property type="match status" value="1"/>
</dbReference>
<accession>A0A7R7DKP4</accession>
<dbReference type="KEGG" id="atl:Athai_10270"/>
<dbReference type="Gene3D" id="3.20.20.80">
    <property type="entry name" value="Glycosidases"/>
    <property type="match status" value="1"/>
</dbReference>
<feature type="domain" description="Glycosyl hydrolase family 13 catalytic" evidence="3">
    <location>
        <begin position="16"/>
        <end position="394"/>
    </location>
</feature>
<dbReference type="Gene3D" id="3.90.400.10">
    <property type="entry name" value="Oligo-1,6-glucosidase, Domain 2"/>
    <property type="match status" value="1"/>
</dbReference>
<evidence type="ECO:0000313" key="5">
    <source>
        <dbReference type="Proteomes" id="UP000611640"/>
    </source>
</evidence>
<comment type="similarity">
    <text evidence="1">Belongs to the glycosyl hydrolase 13 family.</text>
</comment>
<proteinExistence type="inferred from homology"/>
<dbReference type="SUPFAM" id="SSF51445">
    <property type="entry name" value="(Trans)glycosidases"/>
    <property type="match status" value="1"/>
</dbReference>
<feature type="region of interest" description="Disordered" evidence="2">
    <location>
        <begin position="504"/>
        <end position="548"/>
    </location>
</feature>
<gene>
    <name evidence="4" type="ORF">Athai_10270</name>
</gene>
<dbReference type="PANTHER" id="PTHR10357">
    <property type="entry name" value="ALPHA-AMYLASE FAMILY MEMBER"/>
    <property type="match status" value="1"/>
</dbReference>
<feature type="compositionally biased region" description="Gly residues" evidence="2">
    <location>
        <begin position="504"/>
        <end position="518"/>
    </location>
</feature>
<name>A0A7R7DKP4_9ACTN</name>
<dbReference type="Pfam" id="PF00128">
    <property type="entry name" value="Alpha-amylase"/>
    <property type="match status" value="2"/>
</dbReference>